<evidence type="ECO:0000313" key="11">
    <source>
        <dbReference type="Proteomes" id="UP000756921"/>
    </source>
</evidence>
<evidence type="ECO:0000256" key="2">
    <source>
        <dbReference type="ARBA" id="ARBA00022598"/>
    </source>
</evidence>
<keyword evidence="5" id="KW-0092">Biotin</keyword>
<evidence type="ECO:0000259" key="7">
    <source>
        <dbReference type="PROSITE" id="PS50968"/>
    </source>
</evidence>
<dbReference type="SUPFAM" id="SSF51246">
    <property type="entry name" value="Rudiment single hybrid motif"/>
    <property type="match status" value="1"/>
</dbReference>
<dbReference type="Pfam" id="PF02785">
    <property type="entry name" value="Biotin_carb_C"/>
    <property type="match status" value="1"/>
</dbReference>
<dbReference type="Pfam" id="PF00364">
    <property type="entry name" value="Biotin_lipoyl"/>
    <property type="match status" value="1"/>
</dbReference>
<accession>A0A9P6KKE8</accession>
<name>A0A9P6KKE8_9PLEO</name>
<sequence length="697" mass="75387">MSRPPQRPIKHILVANRYYPTLHIIQARLTPERGEIATRILSAAQELSIKTSAIYTSGDSSHTSHADQSIEVSSASTFMDISALIEIVKKHGIDAVHPGYGFLSESAEFAKRMWDEVGAVVIGPGWEILEATGDKLMARELAEKCNVPVSPAMLTPTSNPEEIAAFASRVGYPVMVKAVDGGGGRGIRLIRDVSSLAASVKRAVEESPSKKLFAEKAAVDGFRHVEVQIIGDGQGNVTHLWERECSIQRRYQKIIEIAPSTLKDRSIVAKIIEDAVRMAKSVRLLPSLPPLFPPVCQHHPLTRSTLPQINYFSLGTFEFLLQPSTGIYYFLEINPRLQVEHTITETLTTTDIVRTQLLLAQAATALSPPQNPLTPPPTHSIQLRITAENPAANWTLSIGKITSFEFPAGNGMRLDTHLSHAQATVVTTSYDSLLAKLIVTAPSWDACVRKAQHALSRTLIHGVKTNIHVLRAVLAHPDFLAGECDTQWLEARMRDLLQRSQSMAAPPRRAVGEAGSPAAATATVAASTLLRKGDAWALTLAPKTGSGTSPAADADADAEVKSHLEITRVLRNEFPHALAADVRFTTAAREPVDYTLSLSSTSESALATTSAYRRANPADPSHVGVPFAGKLVEVLVDEGDAVKEGDVVCVVQQMKMELEVRSARSGVVMWVCEADEGDEVGEGTLAAIVMPSNEARL</sequence>
<dbReference type="PROSITE" id="PS50975">
    <property type="entry name" value="ATP_GRASP"/>
    <property type="match status" value="1"/>
</dbReference>
<dbReference type="InterPro" id="IPR016185">
    <property type="entry name" value="PreATP-grasp_dom_sf"/>
</dbReference>
<dbReference type="SUPFAM" id="SSF51230">
    <property type="entry name" value="Single hybrid motif"/>
    <property type="match status" value="1"/>
</dbReference>
<dbReference type="Proteomes" id="UP000756921">
    <property type="component" value="Unassembled WGS sequence"/>
</dbReference>
<dbReference type="SMART" id="SM00878">
    <property type="entry name" value="Biotin_carb_C"/>
    <property type="match status" value="1"/>
</dbReference>
<dbReference type="InterPro" id="IPR011764">
    <property type="entry name" value="Biotin_carboxylation_dom"/>
</dbReference>
<dbReference type="InterPro" id="IPR011761">
    <property type="entry name" value="ATP-grasp"/>
</dbReference>
<dbReference type="InterPro" id="IPR000089">
    <property type="entry name" value="Biotin_lipoyl"/>
</dbReference>
<dbReference type="PANTHER" id="PTHR45007">
    <property type="entry name" value="CARBOXYLASE, PUTATIVE (AFU_ORTHOLOGUE AFUA_5G07570)-RELATED"/>
    <property type="match status" value="1"/>
</dbReference>
<dbReference type="PROSITE" id="PS00867">
    <property type="entry name" value="CPSASE_2"/>
    <property type="match status" value="1"/>
</dbReference>
<keyword evidence="4 6" id="KW-0067">ATP-binding</keyword>
<proteinExistence type="predicted"/>
<dbReference type="AlphaFoldDB" id="A0A9P6KKE8"/>
<keyword evidence="11" id="KW-1185">Reference proteome</keyword>
<evidence type="ECO:0000256" key="1">
    <source>
        <dbReference type="ARBA" id="ARBA00001953"/>
    </source>
</evidence>
<feature type="domain" description="Lipoyl-binding" evidence="7">
    <location>
        <begin position="614"/>
        <end position="690"/>
    </location>
</feature>
<protein>
    <submittedName>
        <fullName evidence="10">Pyruvate carboxylase</fullName>
    </submittedName>
</protein>
<feature type="domain" description="Biotin carboxylation" evidence="9">
    <location>
        <begin position="24"/>
        <end position="494"/>
    </location>
</feature>
<evidence type="ECO:0000313" key="10">
    <source>
        <dbReference type="EMBL" id="KAF9729536.1"/>
    </source>
</evidence>
<keyword evidence="2" id="KW-0436">Ligase</keyword>
<dbReference type="GO" id="GO:0016874">
    <property type="term" value="F:ligase activity"/>
    <property type="evidence" value="ECO:0007669"/>
    <property type="project" value="UniProtKB-KW"/>
</dbReference>
<evidence type="ECO:0000256" key="3">
    <source>
        <dbReference type="ARBA" id="ARBA00022741"/>
    </source>
</evidence>
<evidence type="ECO:0000256" key="6">
    <source>
        <dbReference type="PROSITE-ProRule" id="PRU00409"/>
    </source>
</evidence>
<comment type="caution">
    <text evidence="10">The sequence shown here is derived from an EMBL/GenBank/DDBJ whole genome shotgun (WGS) entry which is preliminary data.</text>
</comment>
<dbReference type="InterPro" id="IPR005481">
    <property type="entry name" value="BC-like_N"/>
</dbReference>
<dbReference type="InterPro" id="IPR011053">
    <property type="entry name" value="Single_hybrid_motif"/>
</dbReference>
<organism evidence="10 11">
    <name type="scientific">Paraphaeosphaeria minitans</name>
    <dbReference type="NCBI Taxonomy" id="565426"/>
    <lineage>
        <taxon>Eukaryota</taxon>
        <taxon>Fungi</taxon>
        <taxon>Dikarya</taxon>
        <taxon>Ascomycota</taxon>
        <taxon>Pezizomycotina</taxon>
        <taxon>Dothideomycetes</taxon>
        <taxon>Pleosporomycetidae</taxon>
        <taxon>Pleosporales</taxon>
        <taxon>Massarineae</taxon>
        <taxon>Didymosphaeriaceae</taxon>
        <taxon>Paraphaeosphaeria</taxon>
    </lineage>
</organism>
<dbReference type="Gene3D" id="3.30.470.20">
    <property type="entry name" value="ATP-grasp fold, B domain"/>
    <property type="match status" value="1"/>
</dbReference>
<evidence type="ECO:0000259" key="8">
    <source>
        <dbReference type="PROSITE" id="PS50975"/>
    </source>
</evidence>
<evidence type="ECO:0000259" key="9">
    <source>
        <dbReference type="PROSITE" id="PS50979"/>
    </source>
</evidence>
<dbReference type="GO" id="GO:0005524">
    <property type="term" value="F:ATP binding"/>
    <property type="evidence" value="ECO:0007669"/>
    <property type="project" value="UniProtKB-UniRule"/>
</dbReference>
<dbReference type="SUPFAM" id="SSF56059">
    <property type="entry name" value="Glutathione synthetase ATP-binding domain-like"/>
    <property type="match status" value="1"/>
</dbReference>
<keyword evidence="3 6" id="KW-0547">Nucleotide-binding</keyword>
<dbReference type="PANTHER" id="PTHR45007:SF1">
    <property type="entry name" value="CARBOXYLASE, PUTATIVE (AFU_ORTHOLOGUE AFUA_5G07570)-RELATED"/>
    <property type="match status" value="1"/>
</dbReference>
<dbReference type="InterPro" id="IPR005482">
    <property type="entry name" value="Biotin_COase_C"/>
</dbReference>
<dbReference type="InterPro" id="IPR005479">
    <property type="entry name" value="CPAse_ATP-bd"/>
</dbReference>
<dbReference type="Pfam" id="PF00289">
    <property type="entry name" value="Biotin_carb_N"/>
    <property type="match status" value="1"/>
</dbReference>
<dbReference type="PROSITE" id="PS50968">
    <property type="entry name" value="BIOTINYL_LIPOYL"/>
    <property type="match status" value="1"/>
</dbReference>
<dbReference type="GO" id="GO:0046872">
    <property type="term" value="F:metal ion binding"/>
    <property type="evidence" value="ECO:0007669"/>
    <property type="project" value="InterPro"/>
</dbReference>
<dbReference type="InterPro" id="IPR011054">
    <property type="entry name" value="Rudment_hybrid_motif"/>
</dbReference>
<evidence type="ECO:0000256" key="4">
    <source>
        <dbReference type="ARBA" id="ARBA00022840"/>
    </source>
</evidence>
<dbReference type="Gene3D" id="2.40.50.100">
    <property type="match status" value="1"/>
</dbReference>
<comment type="cofactor">
    <cofactor evidence="1">
        <name>biotin</name>
        <dbReference type="ChEBI" id="CHEBI:57586"/>
    </cofactor>
</comment>
<gene>
    <name evidence="10" type="ORF">PMIN01_12400</name>
</gene>
<feature type="domain" description="ATP-grasp" evidence="8">
    <location>
        <begin position="139"/>
        <end position="363"/>
    </location>
</feature>
<dbReference type="SUPFAM" id="SSF52440">
    <property type="entry name" value="PreATP-grasp domain"/>
    <property type="match status" value="1"/>
</dbReference>
<reference evidence="10" key="1">
    <citation type="journal article" date="2020" name="Mol. Plant Microbe Interact.">
        <title>Genome Sequence of the Biocontrol Agent Coniothyrium minitans strain Conio (IMI 134523).</title>
        <authorList>
            <person name="Patel D."/>
            <person name="Shittu T.A."/>
            <person name="Baroncelli R."/>
            <person name="Muthumeenakshi S."/>
            <person name="Osborne T.H."/>
            <person name="Janganan T.K."/>
            <person name="Sreenivasaprasad S."/>
        </authorList>
    </citation>
    <scope>NUCLEOTIDE SEQUENCE</scope>
    <source>
        <strain evidence="10">Conio</strain>
    </source>
</reference>
<keyword evidence="10" id="KW-0670">Pyruvate</keyword>
<dbReference type="EMBL" id="WJXW01000016">
    <property type="protein sequence ID" value="KAF9729536.1"/>
    <property type="molecule type" value="Genomic_DNA"/>
</dbReference>
<dbReference type="Pfam" id="PF02786">
    <property type="entry name" value="CPSase_L_D2"/>
    <property type="match status" value="2"/>
</dbReference>
<dbReference type="OrthoDB" id="196847at2759"/>
<dbReference type="PROSITE" id="PS50979">
    <property type="entry name" value="BC"/>
    <property type="match status" value="1"/>
</dbReference>
<evidence type="ECO:0000256" key="5">
    <source>
        <dbReference type="ARBA" id="ARBA00023267"/>
    </source>
</evidence>
<dbReference type="CDD" id="cd06850">
    <property type="entry name" value="biotinyl_domain"/>
    <property type="match status" value="1"/>
</dbReference>